<keyword evidence="2" id="KW-1185">Reference proteome</keyword>
<name>A0A7Z2VHE2_9BACL</name>
<dbReference type="Gene3D" id="2.30.29.30">
    <property type="entry name" value="Pleckstrin-homology domain (PH domain)/Phosphotyrosine-binding domain (PTB)"/>
    <property type="match status" value="1"/>
</dbReference>
<evidence type="ECO:0008006" key="3">
    <source>
        <dbReference type="Google" id="ProtNLM"/>
    </source>
</evidence>
<organism evidence="1 2">
    <name type="scientific">Cohnella herbarum</name>
    <dbReference type="NCBI Taxonomy" id="2728023"/>
    <lineage>
        <taxon>Bacteria</taxon>
        <taxon>Bacillati</taxon>
        <taxon>Bacillota</taxon>
        <taxon>Bacilli</taxon>
        <taxon>Bacillales</taxon>
        <taxon>Paenibacillaceae</taxon>
        <taxon>Cohnella</taxon>
    </lineage>
</organism>
<gene>
    <name evidence="1" type="ORF">HH215_08555</name>
</gene>
<accession>A0A7Z2VHE2</accession>
<evidence type="ECO:0000313" key="1">
    <source>
        <dbReference type="EMBL" id="QJD83218.1"/>
    </source>
</evidence>
<dbReference type="AlphaFoldDB" id="A0A7Z2VHE2"/>
<dbReference type="Proteomes" id="UP000502248">
    <property type="component" value="Chromosome"/>
</dbReference>
<evidence type="ECO:0000313" key="2">
    <source>
        <dbReference type="Proteomes" id="UP000502248"/>
    </source>
</evidence>
<dbReference type="RefSeq" id="WP_169279515.1">
    <property type="nucleotide sequence ID" value="NZ_CP051680.1"/>
</dbReference>
<reference evidence="1 2" key="1">
    <citation type="submission" date="2020-04" db="EMBL/GenBank/DDBJ databases">
        <title>Genome sequencing of novel species.</title>
        <authorList>
            <person name="Heo J."/>
            <person name="Kim S.-J."/>
            <person name="Kim J.-S."/>
            <person name="Hong S.-B."/>
            <person name="Kwon S.-W."/>
        </authorList>
    </citation>
    <scope>NUCLEOTIDE SEQUENCE [LARGE SCALE GENOMIC DNA]</scope>
    <source>
        <strain evidence="1 2">MFER-1</strain>
    </source>
</reference>
<sequence>MSQTGNVHFDVVANLFRGIESVGGRIRISDKSVLFTAHAINIQTQITEIAFDQISTITKRNTLGLIPNGMTIETRDGKKYKFVLWNRQKIIDFVSSRIVKN</sequence>
<dbReference type="EMBL" id="CP051680">
    <property type="protein sequence ID" value="QJD83218.1"/>
    <property type="molecule type" value="Genomic_DNA"/>
</dbReference>
<proteinExistence type="predicted"/>
<dbReference type="InterPro" id="IPR011993">
    <property type="entry name" value="PH-like_dom_sf"/>
</dbReference>
<dbReference type="KEGG" id="cheb:HH215_08555"/>
<protein>
    <recommendedName>
        <fullName evidence="3">GRAM domain-containing protein</fullName>
    </recommendedName>
</protein>